<dbReference type="Gene3D" id="1.20.120.520">
    <property type="entry name" value="nmb1532 protein domain like"/>
    <property type="match status" value="1"/>
</dbReference>
<keyword evidence="5" id="KW-0560">Oxidoreductase</keyword>
<name>A0A4R0RJ46_9APHY</name>
<dbReference type="InterPro" id="IPR013149">
    <property type="entry name" value="ADH-like_C"/>
</dbReference>
<dbReference type="InterPro" id="IPR036291">
    <property type="entry name" value="NAD(P)-bd_dom_sf"/>
</dbReference>
<gene>
    <name evidence="7" type="ORF">EIP91_012347</name>
</gene>
<keyword evidence="8" id="KW-1185">Reference proteome</keyword>
<dbReference type="EMBL" id="RWJN01000096">
    <property type="protein sequence ID" value="TCD67486.1"/>
    <property type="molecule type" value="Genomic_DNA"/>
</dbReference>
<proteinExistence type="inferred from homology"/>
<dbReference type="Pfam" id="PF08240">
    <property type="entry name" value="ADH_N"/>
    <property type="match status" value="1"/>
</dbReference>
<dbReference type="Gene3D" id="3.40.50.720">
    <property type="entry name" value="NAD(P)-binding Rossmann-like Domain"/>
    <property type="match status" value="1"/>
</dbReference>
<dbReference type="SMART" id="SM00829">
    <property type="entry name" value="PKS_ER"/>
    <property type="match status" value="1"/>
</dbReference>
<comment type="caution">
    <text evidence="7">The sequence shown here is derived from an EMBL/GenBank/DDBJ whole genome shotgun (WGS) entry which is preliminary data.</text>
</comment>
<dbReference type="Proteomes" id="UP000292702">
    <property type="component" value="Unassembled WGS sequence"/>
</dbReference>
<dbReference type="PANTHER" id="PTHR42940">
    <property type="entry name" value="ALCOHOL DEHYDROGENASE 1-RELATED"/>
    <property type="match status" value="1"/>
</dbReference>
<protein>
    <recommendedName>
        <fullName evidence="6">Enoyl reductase (ER) domain-containing protein</fullName>
    </recommendedName>
</protein>
<evidence type="ECO:0000256" key="4">
    <source>
        <dbReference type="ARBA" id="ARBA00022833"/>
    </source>
</evidence>
<dbReference type="SUPFAM" id="SSF50129">
    <property type="entry name" value="GroES-like"/>
    <property type="match status" value="1"/>
</dbReference>
<accession>A0A4R0RJ46</accession>
<dbReference type="SUPFAM" id="SSF51735">
    <property type="entry name" value="NAD(P)-binding Rossmann-fold domains"/>
    <property type="match status" value="1"/>
</dbReference>
<dbReference type="InterPro" id="IPR013154">
    <property type="entry name" value="ADH-like_N"/>
</dbReference>
<dbReference type="GO" id="GO:0004022">
    <property type="term" value="F:alcohol dehydrogenase (NAD+) activity"/>
    <property type="evidence" value="ECO:0007669"/>
    <property type="project" value="TreeGrafter"/>
</dbReference>
<keyword evidence="4" id="KW-0862">Zinc</keyword>
<evidence type="ECO:0000256" key="2">
    <source>
        <dbReference type="ARBA" id="ARBA00008072"/>
    </source>
</evidence>
<evidence type="ECO:0000313" key="8">
    <source>
        <dbReference type="Proteomes" id="UP000292702"/>
    </source>
</evidence>
<feature type="domain" description="Enoyl reductase (ER)" evidence="6">
    <location>
        <begin position="465"/>
        <end position="783"/>
    </location>
</feature>
<comment type="cofactor">
    <cofactor evidence="1">
        <name>Zn(2+)</name>
        <dbReference type="ChEBI" id="CHEBI:29105"/>
    </cofactor>
</comment>
<sequence>MFNLQQATSIPPNKQMDFVGYALQWTAAIHHHHHIEETAFFPMFGPKFDTSFVEKEHGTFTPGVEKLDAYLVSCLPTGAKYGLGSTVAPHEQQSYDGAQVRSIIDEFAEDMCTHLMQEVDYLQPEKLRASGLTEVEMKAIADESAKHSKELPLTTIVTFACLVSPKEIEFPPFPPFLRKYLVPHVLAFPYRRELVSALAKLMETARGPLPSDAYAAQTWSMAGSHACIINGLHNVYTQAAQIPENKHVDFVGYALQWVANMHHHHEWEEEFYLPMFAPKFDPSLIKQEHEAFTAGFNEMQEYLISCLPTGAKYGYDQIAPEHQQQSFDAQRLLTLIDSFAHELATHLVQEIDYLHPDKLRACGITEEEMNDAATKTMEHMKAMPGTTFLTYVVLLTPPESGFPPAPGFVKNLIVPWVLSWANRQSEQALNYSVPASGAPTSGAPSRTTWRLLLNYTGYAFYEKFGDLKKITLPWKDPQPGEVVVKVKACGVCAGDCFPQYQIMPVPLPRVPGHEFAGEIVAVGADESNFKIGEAVGGGWHGGHCFNCPQCRVGKFVGCTGSFAHGITSNGAYAEYVTVRREAVARIPAGMAPEVAGPLMCAGVTVFNSLRNASITPGEIVAVQGIGGLGHLAIQFAVKMGYRVVALSSGPSKEEISMQLGAFKYLDGSKVNQAEELKKLGGAKVLMLCAPTPDVAPLLDGVAYDGTVLVLAAAAEPSPIPLFGALVPKRLTIRGWPAGATQDLEDCLQFANDFGIKPILQTYPLAKSPEAYAARASAKYRAVVMP</sequence>
<dbReference type="InterPro" id="IPR011032">
    <property type="entry name" value="GroES-like_sf"/>
</dbReference>
<organism evidence="7 8">
    <name type="scientific">Steccherinum ochraceum</name>
    <dbReference type="NCBI Taxonomy" id="92696"/>
    <lineage>
        <taxon>Eukaryota</taxon>
        <taxon>Fungi</taxon>
        <taxon>Dikarya</taxon>
        <taxon>Basidiomycota</taxon>
        <taxon>Agaricomycotina</taxon>
        <taxon>Agaricomycetes</taxon>
        <taxon>Polyporales</taxon>
        <taxon>Steccherinaceae</taxon>
        <taxon>Steccherinum</taxon>
    </lineage>
</organism>
<dbReference type="Gene3D" id="3.90.180.10">
    <property type="entry name" value="Medium-chain alcohol dehydrogenases, catalytic domain"/>
    <property type="match status" value="1"/>
</dbReference>
<dbReference type="GO" id="GO:0005737">
    <property type="term" value="C:cytoplasm"/>
    <property type="evidence" value="ECO:0007669"/>
    <property type="project" value="TreeGrafter"/>
</dbReference>
<dbReference type="GO" id="GO:0046872">
    <property type="term" value="F:metal ion binding"/>
    <property type="evidence" value="ECO:0007669"/>
    <property type="project" value="UniProtKB-KW"/>
</dbReference>
<dbReference type="STRING" id="92696.A0A4R0RJ46"/>
<dbReference type="AlphaFoldDB" id="A0A4R0RJ46"/>
<dbReference type="OrthoDB" id="58416at2759"/>
<evidence type="ECO:0000256" key="1">
    <source>
        <dbReference type="ARBA" id="ARBA00001947"/>
    </source>
</evidence>
<evidence type="ECO:0000256" key="3">
    <source>
        <dbReference type="ARBA" id="ARBA00022723"/>
    </source>
</evidence>
<evidence type="ECO:0000256" key="5">
    <source>
        <dbReference type="ARBA" id="ARBA00023002"/>
    </source>
</evidence>
<reference evidence="7 8" key="1">
    <citation type="submission" date="2018-11" db="EMBL/GenBank/DDBJ databases">
        <title>Genome assembly of Steccherinum ochraceum LE-BIN_3174, the white-rot fungus of the Steccherinaceae family (The Residual Polyporoid clade, Polyporales, Basidiomycota).</title>
        <authorList>
            <person name="Fedorova T.V."/>
            <person name="Glazunova O.A."/>
            <person name="Landesman E.O."/>
            <person name="Moiseenko K.V."/>
            <person name="Psurtseva N.V."/>
            <person name="Savinova O.S."/>
            <person name="Shakhova N.V."/>
            <person name="Tyazhelova T.V."/>
            <person name="Vasina D.V."/>
        </authorList>
    </citation>
    <scope>NUCLEOTIDE SEQUENCE [LARGE SCALE GENOMIC DNA]</scope>
    <source>
        <strain evidence="7 8">LE-BIN_3174</strain>
    </source>
</reference>
<evidence type="ECO:0000313" key="7">
    <source>
        <dbReference type="EMBL" id="TCD67486.1"/>
    </source>
</evidence>
<dbReference type="Pfam" id="PF00107">
    <property type="entry name" value="ADH_zinc_N"/>
    <property type="match status" value="1"/>
</dbReference>
<evidence type="ECO:0000259" key="6">
    <source>
        <dbReference type="SMART" id="SM00829"/>
    </source>
</evidence>
<comment type="similarity">
    <text evidence="2">Belongs to the zinc-containing alcohol dehydrogenase family.</text>
</comment>
<dbReference type="InterPro" id="IPR020843">
    <property type="entry name" value="ER"/>
</dbReference>
<keyword evidence="3" id="KW-0479">Metal-binding</keyword>
<dbReference type="PANTHER" id="PTHR42940:SF7">
    <property type="entry name" value="ALCOHOL DEHYDROGENASE-LIKE N-TERMINAL DOMAIN-CONTAINING PROTEIN"/>
    <property type="match status" value="1"/>
</dbReference>